<evidence type="ECO:0000313" key="2">
    <source>
        <dbReference type="Proteomes" id="UP000886595"/>
    </source>
</evidence>
<sequence length="139" mass="15731">MSDMALPVNPFPGFYAMVRVGIFWDMDQRKIDDQNDAHSAPQNIRKTLSVAGHFGDVEIMAYGIDDGHDFKDQAKFSPFPAGADIARHTKMLEDIRVWSSKSGNPSNLFLIMGEPSVDFRTDIEILKSSKHYKIHYVEP</sequence>
<name>A0A8X7WGT0_BRACI</name>
<comment type="caution">
    <text evidence="1">The sequence shown here is derived from an EMBL/GenBank/DDBJ whole genome shotgun (WGS) entry which is preliminary data.</text>
</comment>
<reference evidence="1 2" key="1">
    <citation type="submission" date="2020-02" db="EMBL/GenBank/DDBJ databases">
        <authorList>
            <person name="Ma Q."/>
            <person name="Huang Y."/>
            <person name="Song X."/>
            <person name="Pei D."/>
        </authorList>
    </citation>
    <scope>NUCLEOTIDE SEQUENCE [LARGE SCALE GENOMIC DNA]</scope>
    <source>
        <strain evidence="1">Sxm20200214</strain>
        <tissue evidence="1">Leaf</tissue>
    </source>
</reference>
<proteinExistence type="predicted"/>
<dbReference type="InterPro" id="IPR024768">
    <property type="entry name" value="Marf1"/>
</dbReference>
<dbReference type="GO" id="GO:0005777">
    <property type="term" value="C:peroxisome"/>
    <property type="evidence" value="ECO:0007669"/>
    <property type="project" value="InterPro"/>
</dbReference>
<dbReference type="Proteomes" id="UP000886595">
    <property type="component" value="Unassembled WGS sequence"/>
</dbReference>
<dbReference type="AlphaFoldDB" id="A0A8X7WGT0"/>
<dbReference type="EMBL" id="JAAMPC010000001">
    <property type="protein sequence ID" value="KAG2329464.1"/>
    <property type="molecule type" value="Genomic_DNA"/>
</dbReference>
<evidence type="ECO:0008006" key="3">
    <source>
        <dbReference type="Google" id="ProtNLM"/>
    </source>
</evidence>
<keyword evidence="2" id="KW-1185">Reference proteome</keyword>
<organism evidence="1 2">
    <name type="scientific">Brassica carinata</name>
    <name type="common">Ethiopian mustard</name>
    <name type="synonym">Abyssinian cabbage</name>
    <dbReference type="NCBI Taxonomy" id="52824"/>
    <lineage>
        <taxon>Eukaryota</taxon>
        <taxon>Viridiplantae</taxon>
        <taxon>Streptophyta</taxon>
        <taxon>Embryophyta</taxon>
        <taxon>Tracheophyta</taxon>
        <taxon>Spermatophyta</taxon>
        <taxon>Magnoliopsida</taxon>
        <taxon>eudicotyledons</taxon>
        <taxon>Gunneridae</taxon>
        <taxon>Pentapetalae</taxon>
        <taxon>rosids</taxon>
        <taxon>malvids</taxon>
        <taxon>Brassicales</taxon>
        <taxon>Brassicaceae</taxon>
        <taxon>Brassiceae</taxon>
        <taxon>Brassica</taxon>
    </lineage>
</organism>
<dbReference type="OrthoDB" id="1097177at2759"/>
<protein>
    <recommendedName>
        <fullName evidence="3">NYN domain-containing protein</fullName>
    </recommendedName>
</protein>
<accession>A0A8X7WGT0</accession>
<dbReference type="PANTHER" id="PTHR14379:SF57">
    <property type="entry name" value="NYN DOMAIN-CONTAINING PROTEIN"/>
    <property type="match status" value="1"/>
</dbReference>
<dbReference type="GO" id="GO:0010468">
    <property type="term" value="P:regulation of gene expression"/>
    <property type="evidence" value="ECO:0007669"/>
    <property type="project" value="InterPro"/>
</dbReference>
<evidence type="ECO:0000313" key="1">
    <source>
        <dbReference type="EMBL" id="KAG2329464.1"/>
    </source>
</evidence>
<gene>
    <name evidence="1" type="ORF">Bca52824_000644</name>
</gene>
<dbReference type="PANTHER" id="PTHR14379">
    <property type="entry name" value="LIMKAIN B LKAP"/>
    <property type="match status" value="1"/>
</dbReference>